<sequence>MTSPSNILVTGVGLALPGAGTPADLLRPTGRPGEPVDPAARIGRRGLRYLDRASQLALCAARDALLDSALISADDDKGPAVDGASVAVVASSNLGNLDTVCEVASAISEGTTDRISPMALPNASSNVIASTVAMRFGLRGPNLMFCNGPTSGLDAVYWGAALVAAGRCSRAVVVGAETGNQVVRELMDEPARDLLDGAVALVVESREAARTRGARPIAELGRYARTAGVPECIEQVLADGDAPPGIWFSEQEEDRFTGTPLVADVPRHLMTGAHGLASGALGVLQCAAAVGWFGSGGTGDALLTNGDDGSDGVAGMLVRPVGGERW</sequence>
<dbReference type="SUPFAM" id="SSF53901">
    <property type="entry name" value="Thiolase-like"/>
    <property type="match status" value="1"/>
</dbReference>
<keyword evidence="1" id="KW-0808">Transferase</keyword>
<reference evidence="3 4" key="1">
    <citation type="submission" date="2024-10" db="EMBL/GenBank/DDBJ databases">
        <title>The Natural Products Discovery Center: Release of the First 8490 Sequenced Strains for Exploring Actinobacteria Biosynthetic Diversity.</title>
        <authorList>
            <person name="Kalkreuter E."/>
            <person name="Kautsar S.A."/>
            <person name="Yang D."/>
            <person name="Bader C.D."/>
            <person name="Teijaro C.N."/>
            <person name="Fluegel L."/>
            <person name="Davis C.M."/>
            <person name="Simpson J.R."/>
            <person name="Lauterbach L."/>
            <person name="Steele A.D."/>
            <person name="Gui C."/>
            <person name="Meng S."/>
            <person name="Li G."/>
            <person name="Viehrig K."/>
            <person name="Ye F."/>
            <person name="Su P."/>
            <person name="Kiefer A.F."/>
            <person name="Nichols A."/>
            <person name="Cepeda A.J."/>
            <person name="Yan W."/>
            <person name="Fan B."/>
            <person name="Jiang Y."/>
            <person name="Adhikari A."/>
            <person name="Zheng C.-J."/>
            <person name="Schuster L."/>
            <person name="Cowan T.M."/>
            <person name="Smanski M.J."/>
            <person name="Chevrette M.G."/>
            <person name="De Carvalho L.P.S."/>
            <person name="Shen B."/>
        </authorList>
    </citation>
    <scope>NUCLEOTIDE SEQUENCE [LARGE SCALE GENOMIC DNA]</scope>
    <source>
        <strain evidence="3 4">NPDC020979</strain>
    </source>
</reference>
<name>A0ABW7T085_9ACTN</name>
<dbReference type="InterPro" id="IPR014030">
    <property type="entry name" value="Ketoacyl_synth_N"/>
</dbReference>
<proteinExistence type="predicted"/>
<evidence type="ECO:0000256" key="1">
    <source>
        <dbReference type="ARBA" id="ARBA00022679"/>
    </source>
</evidence>
<protein>
    <submittedName>
        <fullName evidence="3">Beta-ketoacyl synthase N-terminal-like domain-containing protein</fullName>
    </submittedName>
</protein>
<dbReference type="Proteomes" id="UP001611162">
    <property type="component" value="Unassembled WGS sequence"/>
</dbReference>
<organism evidence="3 4">
    <name type="scientific">Streptomyces abikoensis</name>
    <dbReference type="NCBI Taxonomy" id="97398"/>
    <lineage>
        <taxon>Bacteria</taxon>
        <taxon>Bacillati</taxon>
        <taxon>Actinomycetota</taxon>
        <taxon>Actinomycetes</taxon>
        <taxon>Kitasatosporales</taxon>
        <taxon>Streptomycetaceae</taxon>
        <taxon>Streptomyces</taxon>
    </lineage>
</organism>
<dbReference type="Pfam" id="PF00109">
    <property type="entry name" value="ketoacyl-synt"/>
    <property type="match status" value="1"/>
</dbReference>
<evidence type="ECO:0000313" key="4">
    <source>
        <dbReference type="Proteomes" id="UP001611162"/>
    </source>
</evidence>
<dbReference type="InterPro" id="IPR016039">
    <property type="entry name" value="Thiolase-like"/>
</dbReference>
<accession>A0ABW7T085</accession>
<keyword evidence="4" id="KW-1185">Reference proteome</keyword>
<evidence type="ECO:0000259" key="2">
    <source>
        <dbReference type="Pfam" id="PF00109"/>
    </source>
</evidence>
<gene>
    <name evidence="3" type="ORF">ACH4TF_05185</name>
</gene>
<dbReference type="PANTHER" id="PTHR11712:SF336">
    <property type="entry name" value="3-OXOACYL-[ACYL-CARRIER-PROTEIN] SYNTHASE, MITOCHONDRIAL"/>
    <property type="match status" value="1"/>
</dbReference>
<dbReference type="Gene3D" id="3.40.47.10">
    <property type="match status" value="1"/>
</dbReference>
<feature type="domain" description="Beta-ketoacyl synthase-like N-terminal" evidence="2">
    <location>
        <begin position="40"/>
        <end position="178"/>
    </location>
</feature>
<dbReference type="InterPro" id="IPR000794">
    <property type="entry name" value="Beta-ketoacyl_synthase"/>
</dbReference>
<comment type="caution">
    <text evidence="3">The sequence shown here is derived from an EMBL/GenBank/DDBJ whole genome shotgun (WGS) entry which is preliminary data.</text>
</comment>
<dbReference type="RefSeq" id="WP_397612224.1">
    <property type="nucleotide sequence ID" value="NZ_JBIRRB010000001.1"/>
</dbReference>
<evidence type="ECO:0000313" key="3">
    <source>
        <dbReference type="EMBL" id="MFI0909837.1"/>
    </source>
</evidence>
<dbReference type="EMBL" id="JBIRRB010000001">
    <property type="protein sequence ID" value="MFI0909837.1"/>
    <property type="molecule type" value="Genomic_DNA"/>
</dbReference>
<dbReference type="PANTHER" id="PTHR11712">
    <property type="entry name" value="POLYKETIDE SYNTHASE-RELATED"/>
    <property type="match status" value="1"/>
</dbReference>